<evidence type="ECO:0000259" key="2">
    <source>
        <dbReference type="PROSITE" id="PS51371"/>
    </source>
</evidence>
<keyword evidence="4" id="KW-1185">Reference proteome</keyword>
<evidence type="ECO:0000256" key="1">
    <source>
        <dbReference type="PROSITE-ProRule" id="PRU00703"/>
    </source>
</evidence>
<dbReference type="PROSITE" id="PS51371">
    <property type="entry name" value="CBS"/>
    <property type="match status" value="1"/>
</dbReference>
<accession>A0A1C4F6S1</accession>
<organism evidence="3 4">
    <name type="scientific">Chitinophaga costaii</name>
    <dbReference type="NCBI Taxonomy" id="1335309"/>
    <lineage>
        <taxon>Bacteria</taxon>
        <taxon>Pseudomonadati</taxon>
        <taxon>Bacteroidota</taxon>
        <taxon>Chitinophagia</taxon>
        <taxon>Chitinophagales</taxon>
        <taxon>Chitinophagaceae</taxon>
        <taxon>Chitinophaga</taxon>
    </lineage>
</organism>
<dbReference type="EMBL" id="FMAR01000012">
    <property type="protein sequence ID" value="SCC51191.1"/>
    <property type="molecule type" value="Genomic_DNA"/>
</dbReference>
<keyword evidence="1" id="KW-0129">CBS domain</keyword>
<sequence>MLTRDLISTVVPVLHPKDTGARAMRLMNEFHLTQLPLVVDNKYQQLIEEEDVMDWEDPDLLLETIEDNNFKPAVSETAHIFEALKLFADFKLTSLPVLSKEGDYMGVITRDSLLMPLAAYNAVKEHGGIIGLEVDPRDYSLTEIARIAESNDVTILSVNTLTIPSNGRMEVMLKTNRQELSALVATFERFNYTIRYIFTEEQEEDLLKKNYDLLMNYMSM</sequence>
<dbReference type="Gene3D" id="3.10.580.10">
    <property type="entry name" value="CBS-domain"/>
    <property type="match status" value="1"/>
</dbReference>
<evidence type="ECO:0000313" key="4">
    <source>
        <dbReference type="Proteomes" id="UP000242818"/>
    </source>
</evidence>
<dbReference type="Pfam" id="PF00571">
    <property type="entry name" value="CBS"/>
    <property type="match status" value="2"/>
</dbReference>
<gene>
    <name evidence="3" type="ORF">GA0116948_11213</name>
</gene>
<dbReference type="InterPro" id="IPR000644">
    <property type="entry name" value="CBS_dom"/>
</dbReference>
<feature type="domain" description="CBS" evidence="2">
    <location>
        <begin position="67"/>
        <end position="125"/>
    </location>
</feature>
<dbReference type="OrthoDB" id="1523762at2"/>
<dbReference type="STRING" id="1335309.GA0116948_11213"/>
<dbReference type="Proteomes" id="UP000242818">
    <property type="component" value="Unassembled WGS sequence"/>
</dbReference>
<dbReference type="SUPFAM" id="SSF54631">
    <property type="entry name" value="CBS-domain pair"/>
    <property type="match status" value="1"/>
</dbReference>
<proteinExistence type="predicted"/>
<reference evidence="3 4" key="1">
    <citation type="submission" date="2016-08" db="EMBL/GenBank/DDBJ databases">
        <authorList>
            <person name="Seilhamer J.J."/>
        </authorList>
    </citation>
    <scope>NUCLEOTIDE SEQUENCE [LARGE SCALE GENOMIC DNA]</scope>
    <source>
        <strain evidence="3 4">A37T2</strain>
    </source>
</reference>
<evidence type="ECO:0000313" key="3">
    <source>
        <dbReference type="EMBL" id="SCC51191.1"/>
    </source>
</evidence>
<protein>
    <submittedName>
        <fullName evidence="3">CBS domain-containing protein</fullName>
    </submittedName>
</protein>
<name>A0A1C4F6S1_9BACT</name>
<dbReference type="AlphaFoldDB" id="A0A1C4F6S1"/>
<dbReference type="RefSeq" id="WP_089713824.1">
    <property type="nucleotide sequence ID" value="NZ_FMAR01000012.1"/>
</dbReference>
<dbReference type="InterPro" id="IPR046342">
    <property type="entry name" value="CBS_dom_sf"/>
</dbReference>